<dbReference type="AlphaFoldDB" id="A0A7X2NQ36"/>
<reference evidence="1 2" key="1">
    <citation type="submission" date="2019-08" db="EMBL/GenBank/DDBJ databases">
        <title>In-depth cultivation of the pig gut microbiome towards novel bacterial diversity and tailored functional studies.</title>
        <authorList>
            <person name="Wylensek D."/>
            <person name="Hitch T.C.A."/>
            <person name="Clavel T."/>
        </authorList>
    </citation>
    <scope>NUCLEOTIDE SEQUENCE [LARGE SCALE GENOMIC DNA]</scope>
    <source>
        <strain evidence="1 2">Oil+RF-744-GAM-WT-6</strain>
    </source>
</reference>
<name>A0A7X2NQ36_9FIRM</name>
<accession>A0A7X2NQ36</accession>
<evidence type="ECO:0000313" key="2">
    <source>
        <dbReference type="Proteomes" id="UP000461880"/>
    </source>
</evidence>
<dbReference type="EMBL" id="VUMN01000001">
    <property type="protein sequence ID" value="MSS57505.1"/>
    <property type="molecule type" value="Genomic_DNA"/>
</dbReference>
<gene>
    <name evidence="1" type="ORF">FYJ51_01075</name>
</gene>
<dbReference type="InterPro" id="IPR009711">
    <property type="entry name" value="UPF0473"/>
</dbReference>
<protein>
    <submittedName>
        <fullName evidence="1">DUF1292 domain-containing protein</fullName>
    </submittedName>
</protein>
<organism evidence="1 2">
    <name type="scientific">Stecheria intestinalis</name>
    <dbReference type="NCBI Taxonomy" id="2606630"/>
    <lineage>
        <taxon>Bacteria</taxon>
        <taxon>Bacillati</taxon>
        <taxon>Bacillota</taxon>
        <taxon>Erysipelotrichia</taxon>
        <taxon>Erysipelotrichales</taxon>
        <taxon>Erysipelotrichaceae</taxon>
        <taxon>Stecheria</taxon>
    </lineage>
</organism>
<proteinExistence type="predicted"/>
<keyword evidence="2" id="KW-1185">Reference proteome</keyword>
<comment type="caution">
    <text evidence="1">The sequence shown here is derived from an EMBL/GenBank/DDBJ whole genome shotgun (WGS) entry which is preliminary data.</text>
</comment>
<dbReference type="Proteomes" id="UP000461880">
    <property type="component" value="Unassembled WGS sequence"/>
</dbReference>
<sequence length="87" mass="10066">MLEDDKRLFLTDEDGIEHEMEIVLTFDKSETRHFVLFTDPDDESGTVYAYSYEADGTMEEVTDPEEIEMCEEVLGAFQKEEEEDGEA</sequence>
<dbReference type="RefSeq" id="WP_105303766.1">
    <property type="nucleotide sequence ID" value="NZ_JAQXPC010000025.1"/>
</dbReference>
<evidence type="ECO:0000313" key="1">
    <source>
        <dbReference type="EMBL" id="MSS57505.1"/>
    </source>
</evidence>
<dbReference type="Pfam" id="PF06949">
    <property type="entry name" value="DUF1292"/>
    <property type="match status" value="1"/>
</dbReference>